<evidence type="ECO:0000313" key="2">
    <source>
        <dbReference type="EMBL" id="GEC17612.1"/>
    </source>
</evidence>
<organism evidence="2 3">
    <name type="scientific">Nitrobacter winogradskyi</name>
    <name type="common">Nitrobacter agilis</name>
    <dbReference type="NCBI Taxonomy" id="913"/>
    <lineage>
        <taxon>Bacteria</taxon>
        <taxon>Pseudomonadati</taxon>
        <taxon>Pseudomonadota</taxon>
        <taxon>Alphaproteobacteria</taxon>
        <taxon>Hyphomicrobiales</taxon>
        <taxon>Nitrobacteraceae</taxon>
        <taxon>Nitrobacter</taxon>
    </lineage>
</organism>
<dbReference type="AlphaFoldDB" id="A0A4Y3WF15"/>
<feature type="compositionally biased region" description="Basic and acidic residues" evidence="1">
    <location>
        <begin position="54"/>
        <end position="64"/>
    </location>
</feature>
<name>A0A4Y3WF15_NITWI</name>
<sequence length="64" mass="7826">MPDLPFLRSEIERMRYQISRQRKEIRALQRGVRRRADAPVRKGKGPRWAQWKNETNEQKPKRQP</sequence>
<comment type="caution">
    <text evidence="2">The sequence shown here is derived from an EMBL/GenBank/DDBJ whole genome shotgun (WGS) entry which is preliminary data.</text>
</comment>
<gene>
    <name evidence="2" type="ORF">NWI01_35040</name>
</gene>
<dbReference type="Proteomes" id="UP000318825">
    <property type="component" value="Unassembled WGS sequence"/>
</dbReference>
<dbReference type="EMBL" id="BJNF01000122">
    <property type="protein sequence ID" value="GEC17612.1"/>
    <property type="molecule type" value="Genomic_DNA"/>
</dbReference>
<reference evidence="2 3" key="1">
    <citation type="submission" date="2019-06" db="EMBL/GenBank/DDBJ databases">
        <title>Whole genome shotgun sequence of Nitrobacter winogradskyi NBRC 14297.</title>
        <authorList>
            <person name="Hosoyama A."/>
            <person name="Uohara A."/>
            <person name="Ohji S."/>
            <person name="Ichikawa N."/>
        </authorList>
    </citation>
    <scope>NUCLEOTIDE SEQUENCE [LARGE SCALE GENOMIC DNA]</scope>
    <source>
        <strain evidence="2 3">NBRC 14297</strain>
    </source>
</reference>
<evidence type="ECO:0000256" key="1">
    <source>
        <dbReference type="SAM" id="MobiDB-lite"/>
    </source>
</evidence>
<feature type="region of interest" description="Disordered" evidence="1">
    <location>
        <begin position="29"/>
        <end position="64"/>
    </location>
</feature>
<dbReference type="OrthoDB" id="8253086at2"/>
<evidence type="ECO:0000313" key="3">
    <source>
        <dbReference type="Proteomes" id="UP000318825"/>
    </source>
</evidence>
<proteinExistence type="predicted"/>
<protein>
    <submittedName>
        <fullName evidence="2">Uncharacterized protein</fullName>
    </submittedName>
</protein>
<accession>A0A4Y3WF15</accession>